<feature type="transmembrane region" description="Helical" evidence="7">
    <location>
        <begin position="87"/>
        <end position="118"/>
    </location>
</feature>
<sequence length="217" mass="24310">MILPKIGMRNIKTTLSVFLCLLLFDLISRENSIYACVAAVICMQNTIVDSLEKGVSRVLGTIVGGLVGIFVLFVVSEVFVVSEEMMIFIIPLGIILLIEICVMIDQKQAVVISCVVYLSILISKNRDGGYVLYTVNRVLDTSVGIIIALLVNKYVVMPERLRNFINSSKNNQDEIIIDVIEGENHIKTEDMDLNEPIKQTDETDLNEKLNNQKNEKN</sequence>
<feature type="transmembrane region" description="Helical" evidence="7">
    <location>
        <begin position="130"/>
        <end position="152"/>
    </location>
</feature>
<dbReference type="RefSeq" id="WP_145083321.1">
    <property type="nucleotide sequence ID" value="NZ_VLKH01000005.1"/>
</dbReference>
<keyword evidence="4 7" id="KW-1133">Transmembrane helix</keyword>
<feature type="compositionally biased region" description="Low complexity" evidence="6">
    <location>
        <begin position="208"/>
        <end position="217"/>
    </location>
</feature>
<evidence type="ECO:0000256" key="5">
    <source>
        <dbReference type="ARBA" id="ARBA00023136"/>
    </source>
</evidence>
<keyword evidence="2" id="KW-1003">Cell membrane</keyword>
<evidence type="ECO:0000256" key="2">
    <source>
        <dbReference type="ARBA" id="ARBA00022475"/>
    </source>
</evidence>
<dbReference type="InterPro" id="IPR010343">
    <property type="entry name" value="ArAE_1"/>
</dbReference>
<evidence type="ECO:0000256" key="6">
    <source>
        <dbReference type="SAM" id="MobiDB-lite"/>
    </source>
</evidence>
<evidence type="ECO:0000313" key="8">
    <source>
        <dbReference type="EMBL" id="TWH79890.1"/>
    </source>
</evidence>
<keyword evidence="9" id="KW-1185">Reference proteome</keyword>
<dbReference type="Proteomes" id="UP000315343">
    <property type="component" value="Unassembled WGS sequence"/>
</dbReference>
<comment type="caution">
    <text evidence="8">The sequence shown here is derived from an EMBL/GenBank/DDBJ whole genome shotgun (WGS) entry which is preliminary data.</text>
</comment>
<evidence type="ECO:0000256" key="4">
    <source>
        <dbReference type="ARBA" id="ARBA00022989"/>
    </source>
</evidence>
<dbReference type="PANTHER" id="PTHR30509">
    <property type="entry name" value="P-HYDROXYBENZOIC ACID EFFLUX PUMP SUBUNIT-RELATED"/>
    <property type="match status" value="1"/>
</dbReference>
<dbReference type="Pfam" id="PF06081">
    <property type="entry name" value="ArAE_1"/>
    <property type="match status" value="1"/>
</dbReference>
<dbReference type="AlphaFoldDB" id="A0A562J9V4"/>
<evidence type="ECO:0000313" key="9">
    <source>
        <dbReference type="Proteomes" id="UP000315343"/>
    </source>
</evidence>
<evidence type="ECO:0000256" key="7">
    <source>
        <dbReference type="SAM" id="Phobius"/>
    </source>
</evidence>
<feature type="compositionally biased region" description="Basic and acidic residues" evidence="6">
    <location>
        <begin position="198"/>
        <end position="207"/>
    </location>
</feature>
<name>A0A562J9V4_9FIRM</name>
<reference evidence="8 9" key="1">
    <citation type="submission" date="2019-07" db="EMBL/GenBank/DDBJ databases">
        <title>Genomic Encyclopedia of Type Strains, Phase I: the one thousand microbial genomes (KMG-I) project.</title>
        <authorList>
            <person name="Kyrpides N."/>
        </authorList>
    </citation>
    <scope>NUCLEOTIDE SEQUENCE [LARGE SCALE GENOMIC DNA]</scope>
    <source>
        <strain evidence="8 9">DSM 13558</strain>
    </source>
</reference>
<accession>A0A562J9V4</accession>
<dbReference type="GO" id="GO:0005886">
    <property type="term" value="C:plasma membrane"/>
    <property type="evidence" value="ECO:0007669"/>
    <property type="project" value="UniProtKB-SubCell"/>
</dbReference>
<comment type="subcellular location">
    <subcellularLocation>
        <location evidence="1">Cell membrane</location>
        <topology evidence="1">Multi-pass membrane protein</topology>
    </subcellularLocation>
</comment>
<dbReference type="OrthoDB" id="1653617at2"/>
<keyword evidence="3 7" id="KW-0812">Transmembrane</keyword>
<gene>
    <name evidence="8" type="ORF">LY60_02210</name>
</gene>
<dbReference type="PANTHER" id="PTHR30509:SF9">
    <property type="entry name" value="MULTIDRUG RESISTANCE PROTEIN MDTO"/>
    <property type="match status" value="1"/>
</dbReference>
<feature type="transmembrane region" description="Helical" evidence="7">
    <location>
        <begin position="54"/>
        <end position="75"/>
    </location>
</feature>
<evidence type="ECO:0000256" key="3">
    <source>
        <dbReference type="ARBA" id="ARBA00022692"/>
    </source>
</evidence>
<dbReference type="EMBL" id="VLKH01000005">
    <property type="protein sequence ID" value="TWH79890.1"/>
    <property type="molecule type" value="Genomic_DNA"/>
</dbReference>
<organism evidence="8 9">
    <name type="scientific">Sedimentibacter saalensis</name>
    <dbReference type="NCBI Taxonomy" id="130788"/>
    <lineage>
        <taxon>Bacteria</taxon>
        <taxon>Bacillati</taxon>
        <taxon>Bacillota</taxon>
        <taxon>Tissierellia</taxon>
        <taxon>Sedimentibacter</taxon>
    </lineage>
</organism>
<evidence type="ECO:0000256" key="1">
    <source>
        <dbReference type="ARBA" id="ARBA00004651"/>
    </source>
</evidence>
<keyword evidence="5 7" id="KW-0472">Membrane</keyword>
<protein>
    <submittedName>
        <fullName evidence="8">Aromatic acid exporter family member 1</fullName>
    </submittedName>
</protein>
<proteinExistence type="predicted"/>
<feature type="region of interest" description="Disordered" evidence="6">
    <location>
        <begin position="191"/>
        <end position="217"/>
    </location>
</feature>